<dbReference type="GO" id="GO:0008579">
    <property type="term" value="F:JUN kinase phosphatase activity"/>
    <property type="evidence" value="ECO:0007669"/>
    <property type="project" value="TreeGrafter"/>
</dbReference>
<dbReference type="PRINTS" id="PR01908">
    <property type="entry name" value="ADSPHPHTASE"/>
</dbReference>
<dbReference type="PROSITE" id="PS00383">
    <property type="entry name" value="TYR_PHOSPHATASE_1"/>
    <property type="match status" value="1"/>
</dbReference>
<gene>
    <name evidence="5" type="ORF">D9Q98_002956</name>
</gene>
<evidence type="ECO:0000259" key="3">
    <source>
        <dbReference type="PROSITE" id="PS50054"/>
    </source>
</evidence>
<proteinExistence type="predicted"/>
<dbReference type="PANTHER" id="PTHR46377">
    <property type="entry name" value="DUAL SPECIFICITY PROTEIN PHOSPHATASE 19"/>
    <property type="match status" value="1"/>
</dbReference>
<protein>
    <submittedName>
        <fullName evidence="5">Uncharacterized protein</fullName>
    </submittedName>
</protein>
<comment type="caution">
    <text evidence="5">The sequence shown here is derived from an EMBL/GenBank/DDBJ whole genome shotgun (WGS) entry which is preliminary data.</text>
</comment>
<evidence type="ECO:0000313" key="5">
    <source>
        <dbReference type="EMBL" id="KAI3434902.1"/>
    </source>
</evidence>
<keyword evidence="6" id="KW-1185">Reference proteome</keyword>
<dbReference type="OrthoDB" id="10252009at2759"/>
<dbReference type="InterPro" id="IPR000387">
    <property type="entry name" value="Tyr_Pase_dom"/>
</dbReference>
<evidence type="ECO:0000259" key="4">
    <source>
        <dbReference type="PROSITE" id="PS50056"/>
    </source>
</evidence>
<dbReference type="EMBL" id="SIDB01000003">
    <property type="protein sequence ID" value="KAI3434902.1"/>
    <property type="molecule type" value="Genomic_DNA"/>
</dbReference>
<dbReference type="GO" id="GO:0005737">
    <property type="term" value="C:cytoplasm"/>
    <property type="evidence" value="ECO:0007669"/>
    <property type="project" value="TreeGrafter"/>
</dbReference>
<dbReference type="Gene3D" id="3.90.190.10">
    <property type="entry name" value="Protein tyrosine phosphatase superfamily"/>
    <property type="match status" value="1"/>
</dbReference>
<evidence type="ECO:0000256" key="2">
    <source>
        <dbReference type="ARBA" id="ARBA00022912"/>
    </source>
</evidence>
<dbReference type="PROSITE" id="PS50054">
    <property type="entry name" value="TYR_PHOSPHATASE_DUAL"/>
    <property type="match status" value="1"/>
</dbReference>
<name>A0A9D4YZB8_CHLVU</name>
<feature type="domain" description="Tyrosine specific protein phosphatases" evidence="4">
    <location>
        <begin position="142"/>
        <end position="204"/>
    </location>
</feature>
<feature type="domain" description="Tyrosine-protein phosphatase" evidence="3">
    <location>
        <begin position="80"/>
        <end position="225"/>
    </location>
</feature>
<dbReference type="InterPro" id="IPR029021">
    <property type="entry name" value="Prot-tyrosine_phosphatase-like"/>
</dbReference>
<keyword evidence="2" id="KW-0904">Protein phosphatase</keyword>
<dbReference type="AlphaFoldDB" id="A0A9D4YZB8"/>
<accession>A0A9D4YZB8</accession>
<dbReference type="InterPro" id="IPR020422">
    <property type="entry name" value="TYR_PHOSPHATASE_DUAL_dom"/>
</dbReference>
<dbReference type="SMART" id="SM00195">
    <property type="entry name" value="DSPc"/>
    <property type="match status" value="1"/>
</dbReference>
<dbReference type="InterPro" id="IPR016130">
    <property type="entry name" value="Tyr_Pase_AS"/>
</dbReference>
<reference evidence="5" key="2">
    <citation type="submission" date="2020-11" db="EMBL/GenBank/DDBJ databases">
        <authorList>
            <person name="Cecchin M."/>
            <person name="Marcolungo L."/>
            <person name="Rossato M."/>
            <person name="Girolomoni L."/>
            <person name="Cosentino E."/>
            <person name="Cuine S."/>
            <person name="Li-Beisson Y."/>
            <person name="Delledonne M."/>
            <person name="Ballottari M."/>
        </authorList>
    </citation>
    <scope>NUCLEOTIDE SEQUENCE</scope>
    <source>
        <strain evidence="5">211/11P</strain>
        <tissue evidence="5">Whole cell</tissue>
    </source>
</reference>
<evidence type="ECO:0000313" key="6">
    <source>
        <dbReference type="Proteomes" id="UP001055712"/>
    </source>
</evidence>
<dbReference type="InterPro" id="IPR000340">
    <property type="entry name" value="Dual-sp_phosphatase_cat-dom"/>
</dbReference>
<dbReference type="SUPFAM" id="SSF52799">
    <property type="entry name" value="(Phosphotyrosine protein) phosphatases II"/>
    <property type="match status" value="1"/>
</dbReference>
<dbReference type="CDD" id="cd14498">
    <property type="entry name" value="DSP"/>
    <property type="match status" value="1"/>
</dbReference>
<dbReference type="Proteomes" id="UP001055712">
    <property type="component" value="Unassembled WGS sequence"/>
</dbReference>
<organism evidence="5 6">
    <name type="scientific">Chlorella vulgaris</name>
    <name type="common">Green alga</name>
    <dbReference type="NCBI Taxonomy" id="3077"/>
    <lineage>
        <taxon>Eukaryota</taxon>
        <taxon>Viridiplantae</taxon>
        <taxon>Chlorophyta</taxon>
        <taxon>core chlorophytes</taxon>
        <taxon>Trebouxiophyceae</taxon>
        <taxon>Chlorellales</taxon>
        <taxon>Chlorellaceae</taxon>
        <taxon>Chlorella clade</taxon>
        <taxon>Chlorella</taxon>
    </lineage>
</organism>
<keyword evidence="1" id="KW-0378">Hydrolase</keyword>
<dbReference type="PANTHER" id="PTHR46377:SF1">
    <property type="entry name" value="DUAL SPECIFICITY PROTEIN PHOSPHATASE 19"/>
    <property type="match status" value="1"/>
</dbReference>
<evidence type="ECO:0000256" key="1">
    <source>
        <dbReference type="ARBA" id="ARBA00022801"/>
    </source>
</evidence>
<reference evidence="5" key="1">
    <citation type="journal article" date="2019" name="Plant J.">
        <title>Chlorella vulgaris genome assembly and annotation reveals the molecular basis for metabolic acclimation to high light conditions.</title>
        <authorList>
            <person name="Cecchin M."/>
            <person name="Marcolungo L."/>
            <person name="Rossato M."/>
            <person name="Girolomoni L."/>
            <person name="Cosentino E."/>
            <person name="Cuine S."/>
            <person name="Li-Beisson Y."/>
            <person name="Delledonne M."/>
            <person name="Ballottari M."/>
        </authorList>
    </citation>
    <scope>NUCLEOTIDE SEQUENCE</scope>
    <source>
        <strain evidence="5">211/11P</strain>
    </source>
</reference>
<sequence>MACHPPPSTFKKQAAVLRQLKVFNRGVLNHVQAIRATNAVGCTSMEPWEPLEAPQRSEEEEAALRAALSALRLRSKQDSLPCRITPGVFIGGAAAARNLKGLRKRGITHILNAAPAVPCHFKDNPEGCFTYLALPLFDDPEADLLAHLEASNAFIAGALQRGGAVLVHCYAGQSRSAALVIAHLITSQGLCLMDAWALTRRGRPCAQPNSGFLRQLSAYAKLHADSGEATPGSSPPSDCEEYQLVLTQ</sequence>
<dbReference type="PROSITE" id="PS50056">
    <property type="entry name" value="TYR_PHOSPHATASE_2"/>
    <property type="match status" value="1"/>
</dbReference>
<dbReference type="Pfam" id="PF00782">
    <property type="entry name" value="DSPc"/>
    <property type="match status" value="1"/>
</dbReference>